<gene>
    <name evidence="1" type="ORF">GCM10023175_48680</name>
</gene>
<keyword evidence="2" id="KW-1185">Reference proteome</keyword>
<sequence length="120" mass="12117">MCGASAAACAFDAAALGVADVIVQVTSAAITTNCEDVRDHARSAPADARETAAGARHLAGAAAALRDQERRLLADLPVARPDGATPRSYHELVRPVLGAAVAHFPPAVGAYPGSLLGGYD</sequence>
<name>A0ABP8RX75_9PSEU</name>
<accession>A0ABP8RX75</accession>
<evidence type="ECO:0000313" key="1">
    <source>
        <dbReference type="EMBL" id="GAA4553238.1"/>
    </source>
</evidence>
<dbReference type="Proteomes" id="UP001501598">
    <property type="component" value="Unassembled WGS sequence"/>
</dbReference>
<protein>
    <submittedName>
        <fullName evidence="1">Uncharacterized protein</fullName>
    </submittedName>
</protein>
<reference evidence="2" key="1">
    <citation type="journal article" date="2019" name="Int. J. Syst. Evol. Microbiol.">
        <title>The Global Catalogue of Microorganisms (GCM) 10K type strain sequencing project: providing services to taxonomists for standard genome sequencing and annotation.</title>
        <authorList>
            <consortium name="The Broad Institute Genomics Platform"/>
            <consortium name="The Broad Institute Genome Sequencing Center for Infectious Disease"/>
            <person name="Wu L."/>
            <person name="Ma J."/>
        </authorList>
    </citation>
    <scope>NUCLEOTIDE SEQUENCE [LARGE SCALE GENOMIC DNA]</scope>
    <source>
        <strain evidence="2">JCM 17906</strain>
    </source>
</reference>
<evidence type="ECO:0000313" key="2">
    <source>
        <dbReference type="Proteomes" id="UP001501598"/>
    </source>
</evidence>
<dbReference type="EMBL" id="BAABGT010000075">
    <property type="protein sequence ID" value="GAA4553238.1"/>
    <property type="molecule type" value="Genomic_DNA"/>
</dbReference>
<proteinExistence type="predicted"/>
<comment type="caution">
    <text evidence="1">The sequence shown here is derived from an EMBL/GenBank/DDBJ whole genome shotgun (WGS) entry which is preliminary data.</text>
</comment>
<organism evidence="1 2">
    <name type="scientific">Pseudonocardia xishanensis</name>
    <dbReference type="NCBI Taxonomy" id="630995"/>
    <lineage>
        <taxon>Bacteria</taxon>
        <taxon>Bacillati</taxon>
        <taxon>Actinomycetota</taxon>
        <taxon>Actinomycetes</taxon>
        <taxon>Pseudonocardiales</taxon>
        <taxon>Pseudonocardiaceae</taxon>
        <taxon>Pseudonocardia</taxon>
    </lineage>
</organism>